<feature type="compositionally biased region" description="Low complexity" evidence="1">
    <location>
        <begin position="476"/>
        <end position="485"/>
    </location>
</feature>
<feature type="compositionally biased region" description="Polar residues" evidence="1">
    <location>
        <begin position="318"/>
        <end position="342"/>
    </location>
</feature>
<evidence type="ECO:0000256" key="1">
    <source>
        <dbReference type="SAM" id="MobiDB-lite"/>
    </source>
</evidence>
<feature type="region of interest" description="Disordered" evidence="1">
    <location>
        <begin position="100"/>
        <end position="174"/>
    </location>
</feature>
<dbReference type="OrthoDB" id="4838114at2759"/>
<feature type="compositionally biased region" description="Acidic residues" evidence="1">
    <location>
        <begin position="126"/>
        <end position="140"/>
    </location>
</feature>
<feature type="compositionally biased region" description="Polar residues" evidence="1">
    <location>
        <begin position="222"/>
        <end position="232"/>
    </location>
</feature>
<feature type="compositionally biased region" description="Low complexity" evidence="1">
    <location>
        <begin position="416"/>
        <end position="427"/>
    </location>
</feature>
<accession>A0A194XAX2</accession>
<feature type="compositionally biased region" description="Low complexity" evidence="1">
    <location>
        <begin position="245"/>
        <end position="264"/>
    </location>
</feature>
<dbReference type="Proteomes" id="UP000070700">
    <property type="component" value="Unassembled WGS sequence"/>
</dbReference>
<protein>
    <submittedName>
        <fullName evidence="2">Uncharacterized protein</fullName>
    </submittedName>
</protein>
<sequence length="494" mass="53555">MPLLTKMLPLRETVEDFQAASLHSSHQQHQDEGQEKDKDSGYEDFQEFDEEDECLDSDMEGSIIHRGRPKKAVRAPAIPARNERRASKILENVMLELQTLDGKEAKDTDSRSMVPESDPHESYLSSEEDASLSDDYDDLESLSGTASPSAEDADNEEGRESFSRGSRRKSQEDTARVVSFICVGKPQIVDIFISSNHASPIERGNGSIPKRHSMNLEALTALTQTQSSSPAKSSRRPTPLKLYPNSIRRMSISSITSSHTSNSSYNQPAPTNASNTNLSSLPPRKSSRLALNINSLITSTKTTLQKSVSASAAVPSHSFLTSDPFSTTASNEDTQPTTPKTPTSIAAAAWKRGLSKTLTKARKPSMPKLYTAYTNSSSASISPDKKRISTAHSNLSSNNLARIISESIPDAETRSRSSVYSSASSQRDPAVEPVVEVKRSSTMPVLTSPTTSTSYIPPVVQKPPPIPASTTPVSAGGRRSFSLGLGRKKSVKTK</sequence>
<proteinExistence type="predicted"/>
<reference evidence="2 3" key="1">
    <citation type="submission" date="2015-10" db="EMBL/GenBank/DDBJ databases">
        <title>Full genome of DAOMC 229536 Phialocephala scopiformis, a fungal endophyte of spruce producing the potent anti-insectan compound rugulosin.</title>
        <authorList>
            <consortium name="DOE Joint Genome Institute"/>
            <person name="Walker A.K."/>
            <person name="Frasz S.L."/>
            <person name="Seifert K.A."/>
            <person name="Miller J.D."/>
            <person name="Mondo S.J."/>
            <person name="Labutti K."/>
            <person name="Lipzen A."/>
            <person name="Dockter R."/>
            <person name="Kennedy M."/>
            <person name="Grigoriev I.V."/>
            <person name="Spatafora J.W."/>
        </authorList>
    </citation>
    <scope>NUCLEOTIDE SEQUENCE [LARGE SCALE GENOMIC DNA]</scope>
    <source>
        <strain evidence="2 3">CBS 120377</strain>
    </source>
</reference>
<feature type="region of interest" description="Disordered" evidence="1">
    <location>
        <begin position="410"/>
        <end position="494"/>
    </location>
</feature>
<organism evidence="2 3">
    <name type="scientific">Mollisia scopiformis</name>
    <name type="common">Conifer needle endophyte fungus</name>
    <name type="synonym">Phialocephala scopiformis</name>
    <dbReference type="NCBI Taxonomy" id="149040"/>
    <lineage>
        <taxon>Eukaryota</taxon>
        <taxon>Fungi</taxon>
        <taxon>Dikarya</taxon>
        <taxon>Ascomycota</taxon>
        <taxon>Pezizomycotina</taxon>
        <taxon>Leotiomycetes</taxon>
        <taxon>Helotiales</taxon>
        <taxon>Mollisiaceae</taxon>
        <taxon>Mollisia</taxon>
    </lineage>
</organism>
<dbReference type="InParanoid" id="A0A194XAX2"/>
<feature type="compositionally biased region" description="Low complexity" evidence="1">
    <location>
        <begin position="447"/>
        <end position="459"/>
    </location>
</feature>
<evidence type="ECO:0000313" key="3">
    <source>
        <dbReference type="Proteomes" id="UP000070700"/>
    </source>
</evidence>
<feature type="region of interest" description="Disordered" evidence="1">
    <location>
        <begin position="18"/>
        <end position="79"/>
    </location>
</feature>
<feature type="compositionally biased region" description="Acidic residues" evidence="1">
    <location>
        <begin position="42"/>
        <end position="59"/>
    </location>
</feature>
<feature type="compositionally biased region" description="Basic and acidic residues" evidence="1">
    <location>
        <begin position="28"/>
        <end position="41"/>
    </location>
</feature>
<dbReference type="RefSeq" id="XP_018071670.1">
    <property type="nucleotide sequence ID" value="XM_018208051.1"/>
</dbReference>
<feature type="compositionally biased region" description="Basic and acidic residues" evidence="1">
    <location>
        <begin position="101"/>
        <end position="110"/>
    </location>
</feature>
<dbReference type="EMBL" id="KQ947414">
    <property type="protein sequence ID" value="KUJ17315.1"/>
    <property type="molecule type" value="Genomic_DNA"/>
</dbReference>
<name>A0A194XAX2_MOLSC</name>
<evidence type="ECO:0000313" key="2">
    <source>
        <dbReference type="EMBL" id="KUJ17315.1"/>
    </source>
</evidence>
<feature type="compositionally biased region" description="Polar residues" evidence="1">
    <location>
        <begin position="265"/>
        <end position="277"/>
    </location>
</feature>
<dbReference type="AlphaFoldDB" id="A0A194XAX2"/>
<feature type="region of interest" description="Disordered" evidence="1">
    <location>
        <begin position="222"/>
        <end position="284"/>
    </location>
</feature>
<gene>
    <name evidence="2" type="ORF">LY89DRAFT_50810</name>
</gene>
<dbReference type="KEGG" id="psco:LY89DRAFT_50810"/>
<feature type="region of interest" description="Disordered" evidence="1">
    <location>
        <begin position="311"/>
        <end position="342"/>
    </location>
</feature>
<keyword evidence="3" id="KW-1185">Reference proteome</keyword>
<dbReference type="GeneID" id="28817777"/>